<gene>
    <name evidence="1" type="ORF">P5673_010035</name>
</gene>
<evidence type="ECO:0000313" key="2">
    <source>
        <dbReference type="Proteomes" id="UP001249851"/>
    </source>
</evidence>
<comment type="caution">
    <text evidence="1">The sequence shown here is derived from an EMBL/GenBank/DDBJ whole genome shotgun (WGS) entry which is preliminary data.</text>
</comment>
<dbReference type="Proteomes" id="UP001249851">
    <property type="component" value="Unassembled WGS sequence"/>
</dbReference>
<reference evidence="1" key="2">
    <citation type="journal article" date="2023" name="Science">
        <title>Genomic signatures of disease resistance in endangered staghorn corals.</title>
        <authorList>
            <person name="Vollmer S.V."/>
            <person name="Selwyn J.D."/>
            <person name="Despard B.A."/>
            <person name="Roesel C.L."/>
        </authorList>
    </citation>
    <scope>NUCLEOTIDE SEQUENCE</scope>
    <source>
        <strain evidence="1">K2</strain>
    </source>
</reference>
<organism evidence="1 2">
    <name type="scientific">Acropora cervicornis</name>
    <name type="common">Staghorn coral</name>
    <dbReference type="NCBI Taxonomy" id="6130"/>
    <lineage>
        <taxon>Eukaryota</taxon>
        <taxon>Metazoa</taxon>
        <taxon>Cnidaria</taxon>
        <taxon>Anthozoa</taxon>
        <taxon>Hexacorallia</taxon>
        <taxon>Scleractinia</taxon>
        <taxon>Astrocoeniina</taxon>
        <taxon>Acroporidae</taxon>
        <taxon>Acropora</taxon>
    </lineage>
</organism>
<dbReference type="EMBL" id="JARQWQ010000018">
    <property type="protein sequence ID" value="KAK2565772.1"/>
    <property type="molecule type" value="Genomic_DNA"/>
</dbReference>
<dbReference type="AlphaFoldDB" id="A0AAD9V9D4"/>
<evidence type="ECO:0000313" key="1">
    <source>
        <dbReference type="EMBL" id="KAK2565772.1"/>
    </source>
</evidence>
<reference evidence="1" key="1">
    <citation type="journal article" date="2023" name="G3 (Bethesda)">
        <title>Whole genome assembly and annotation of the endangered Caribbean coral Acropora cervicornis.</title>
        <authorList>
            <person name="Selwyn J.D."/>
            <person name="Vollmer S.V."/>
        </authorList>
    </citation>
    <scope>NUCLEOTIDE SEQUENCE</scope>
    <source>
        <strain evidence="1">K2</strain>
    </source>
</reference>
<accession>A0AAD9V9D4</accession>
<sequence>MSLTREILEEILDKKLSPLQSSLDLLSAQYDISSKQKFVKDNQAWLNDLEQYGRRDCLEFRGIPVKEDTSDLICKVASLVGVEITAVDISTSHRINPKTDLSKFPPPIIAKFVSRDTRDEVYRARGKLRDFSTKDLNNLGRLAVNPIFISESLTEMNKKLFKSALSCKKISSISFFGHFMKVFSYERIRAVQVKSGQVLVNLRQPASGYQQQDPQHR</sequence>
<name>A0AAD9V9D4_ACRCE</name>
<keyword evidence="2" id="KW-1185">Reference proteome</keyword>
<protein>
    <submittedName>
        <fullName evidence="1">Uncharacterized protein</fullName>
    </submittedName>
</protein>
<proteinExistence type="predicted"/>